<accession>A0A023F7X7</accession>
<comment type="similarity">
    <text evidence="2">Belongs to the TRM6/GCD10 family.</text>
</comment>
<dbReference type="SUPFAM" id="SSF53335">
    <property type="entry name" value="S-adenosyl-L-methionine-dependent methyltransferases"/>
    <property type="match status" value="1"/>
</dbReference>
<evidence type="ECO:0000256" key="6">
    <source>
        <dbReference type="ARBA" id="ARBA00032319"/>
    </source>
</evidence>
<comment type="subcellular location">
    <subcellularLocation>
        <location evidence="1">Nucleus</location>
    </subcellularLocation>
</comment>
<proteinExistence type="evidence at transcript level"/>
<dbReference type="GO" id="GO:0030488">
    <property type="term" value="P:tRNA methylation"/>
    <property type="evidence" value="ECO:0007669"/>
    <property type="project" value="InterPro"/>
</dbReference>
<name>A0A023F7X7_TRIIF</name>
<feature type="region of interest" description="Disordered" evidence="7">
    <location>
        <begin position="277"/>
        <end position="315"/>
    </location>
</feature>
<dbReference type="InterPro" id="IPR029063">
    <property type="entry name" value="SAM-dependent_MTases_sf"/>
</dbReference>
<dbReference type="PIRSF" id="PIRSF038170">
    <property type="entry name" value="tRNA_m1A_mtfrase"/>
    <property type="match status" value="1"/>
</dbReference>
<keyword evidence="5" id="KW-0539">Nucleus</keyword>
<dbReference type="AlphaFoldDB" id="A0A023F7X7"/>
<dbReference type="PANTHER" id="PTHR12945:SF0">
    <property type="entry name" value="TRNA (ADENINE(58)-N(1))-METHYLTRANSFERASE NON-CATALYTIC SUBUNIT TRM6"/>
    <property type="match status" value="1"/>
</dbReference>
<organism evidence="8">
    <name type="scientific">Triatoma infestans</name>
    <name type="common">Assassin bug</name>
    <dbReference type="NCBI Taxonomy" id="30076"/>
    <lineage>
        <taxon>Eukaryota</taxon>
        <taxon>Metazoa</taxon>
        <taxon>Ecdysozoa</taxon>
        <taxon>Arthropoda</taxon>
        <taxon>Hexapoda</taxon>
        <taxon>Insecta</taxon>
        <taxon>Pterygota</taxon>
        <taxon>Neoptera</taxon>
        <taxon>Paraneoptera</taxon>
        <taxon>Hemiptera</taxon>
        <taxon>Heteroptera</taxon>
        <taxon>Panheteroptera</taxon>
        <taxon>Cimicomorpha</taxon>
        <taxon>Reduviidae</taxon>
        <taxon>Triatominae</taxon>
        <taxon>Triatoma</taxon>
    </lineage>
</organism>
<keyword evidence="4" id="KW-0819">tRNA processing</keyword>
<feature type="compositionally biased region" description="Polar residues" evidence="7">
    <location>
        <begin position="277"/>
        <end position="287"/>
    </location>
</feature>
<dbReference type="EMBL" id="GBBI01001355">
    <property type="protein sequence ID" value="JAC17357.1"/>
    <property type="molecule type" value="mRNA"/>
</dbReference>
<dbReference type="Gene3D" id="3.40.50.150">
    <property type="entry name" value="Vaccinia Virus protein VP39"/>
    <property type="match status" value="1"/>
</dbReference>
<evidence type="ECO:0000256" key="7">
    <source>
        <dbReference type="SAM" id="MobiDB-lite"/>
    </source>
</evidence>
<dbReference type="GO" id="GO:0031515">
    <property type="term" value="C:tRNA (m1A) methyltransferase complex"/>
    <property type="evidence" value="ECO:0007669"/>
    <property type="project" value="InterPro"/>
</dbReference>
<dbReference type="PANTHER" id="PTHR12945">
    <property type="entry name" value="TRANSLATION INITIATION FACTOR EIF3-RELATED"/>
    <property type="match status" value="1"/>
</dbReference>
<reference evidence="8" key="1">
    <citation type="journal article" date="2014" name="PLoS Negl. Trop. Dis.">
        <title>An updated insight into the Sialotranscriptome of Triatoma infestans: developmental stage and geographic variations.</title>
        <authorList>
            <person name="Schwarz A."/>
            <person name="Medrano-Mercado N."/>
            <person name="Schaub G.A."/>
            <person name="Struchiner C.J."/>
            <person name="Bargues M.D."/>
            <person name="Levy M.Z."/>
            <person name="Ribeiro J.M."/>
        </authorList>
    </citation>
    <scope>NUCLEOTIDE SEQUENCE</scope>
    <source>
        <strain evidence="8">Chile</strain>
        <tissue evidence="8">Salivary glands</tissue>
    </source>
</reference>
<evidence type="ECO:0000313" key="8">
    <source>
        <dbReference type="EMBL" id="JAC17357.1"/>
    </source>
</evidence>
<evidence type="ECO:0000256" key="2">
    <source>
        <dbReference type="ARBA" id="ARBA00008320"/>
    </source>
</evidence>
<dbReference type="GO" id="GO:0005634">
    <property type="term" value="C:nucleus"/>
    <property type="evidence" value="ECO:0007669"/>
    <property type="project" value="UniProtKB-SubCell"/>
</dbReference>
<feature type="compositionally biased region" description="Basic and acidic residues" evidence="7">
    <location>
        <begin position="288"/>
        <end position="307"/>
    </location>
</feature>
<evidence type="ECO:0000256" key="4">
    <source>
        <dbReference type="ARBA" id="ARBA00022694"/>
    </source>
</evidence>
<evidence type="ECO:0000256" key="3">
    <source>
        <dbReference type="ARBA" id="ARBA00021704"/>
    </source>
</evidence>
<evidence type="ECO:0000256" key="5">
    <source>
        <dbReference type="ARBA" id="ARBA00023242"/>
    </source>
</evidence>
<evidence type="ECO:0000256" key="1">
    <source>
        <dbReference type="ARBA" id="ARBA00004123"/>
    </source>
</evidence>
<protein>
    <recommendedName>
        <fullName evidence="3">tRNA (adenine(58)-N(1))-methyltransferase non-catalytic subunit TRM6</fullName>
    </recommendedName>
    <alternativeName>
        <fullName evidence="6">tRNA(m1A58)-methyltransferase subunit TRM6</fullName>
    </alternativeName>
</protein>
<sequence length="432" mass="49293">MHDAEAVSNNSLINIGDYVIIQRHGYFKLHQLSQKCDLMLGKDKVKICSIVGKQFWTMFKMIPAKSGKREFSLEVCSKSESIPEVVMKEISSGMDNRNISDDGKSQLLTAEDIIGLRESGLSAQNIVDKLIQNSTTFKEKTEYSQEKYLKKKEKKYFEYIVVRKPTLRLIADIFYNRDPFKILGLRYDTLSQILSLGNIQHNGTYLLFESGTQALVGASILNCLSEDGTLINLSLVNQPPKQAILGMNFNKKQINRLLTVKISDFLKALRGDSLTINQKTENQGNKSNDSENELHNDERESALEESSRKRKLNENNHLNIKKPKWAEEFEKAVDVVKEKSVDGIIIACKEYPINILENLITYLKPSKQIVIYSLYREPLIDTYVEMKKRKDLIAIHITESWLRTYQILPDRTHPDVNMSASGGHLLTATKVV</sequence>
<dbReference type="InterPro" id="IPR017423">
    <property type="entry name" value="TRM6"/>
</dbReference>
<dbReference type="Pfam" id="PF04189">
    <property type="entry name" value="Gcd10p"/>
    <property type="match status" value="1"/>
</dbReference>